<evidence type="ECO:0000313" key="1">
    <source>
        <dbReference type="EnsemblPlants" id="OGLUM01G49500.1"/>
    </source>
</evidence>
<dbReference type="SUPFAM" id="SSF56112">
    <property type="entry name" value="Protein kinase-like (PK-like)"/>
    <property type="match status" value="1"/>
</dbReference>
<name>A0A0D9YKI9_9ORYZ</name>
<dbReference type="AlphaFoldDB" id="A0A0D9YKI9"/>
<organism evidence="1">
    <name type="scientific">Oryza glumipatula</name>
    <dbReference type="NCBI Taxonomy" id="40148"/>
    <lineage>
        <taxon>Eukaryota</taxon>
        <taxon>Viridiplantae</taxon>
        <taxon>Streptophyta</taxon>
        <taxon>Embryophyta</taxon>
        <taxon>Tracheophyta</taxon>
        <taxon>Spermatophyta</taxon>
        <taxon>Magnoliopsida</taxon>
        <taxon>Liliopsida</taxon>
        <taxon>Poales</taxon>
        <taxon>Poaceae</taxon>
        <taxon>BOP clade</taxon>
        <taxon>Oryzoideae</taxon>
        <taxon>Oryzeae</taxon>
        <taxon>Oryzinae</taxon>
        <taxon>Oryza</taxon>
    </lineage>
</organism>
<protein>
    <recommendedName>
        <fullName evidence="3">Protein kinase domain-containing protein</fullName>
    </recommendedName>
</protein>
<dbReference type="Gene3D" id="1.10.510.10">
    <property type="entry name" value="Transferase(Phosphotransferase) domain 1"/>
    <property type="match status" value="1"/>
</dbReference>
<evidence type="ECO:0008006" key="3">
    <source>
        <dbReference type="Google" id="ProtNLM"/>
    </source>
</evidence>
<reference evidence="1" key="1">
    <citation type="submission" date="2013-08" db="EMBL/GenBank/DDBJ databases">
        <title>Oryza genome evolution.</title>
        <authorList>
            <person name="Wing R.A."/>
            <person name="Panaud O."/>
            <person name="Oliveira A.C."/>
        </authorList>
    </citation>
    <scope>NUCLEOTIDE SEQUENCE</scope>
</reference>
<dbReference type="HOGENOM" id="CLU_066742_0_0_1"/>
<reference evidence="1" key="2">
    <citation type="submission" date="2015-04" db="UniProtKB">
        <authorList>
            <consortium name="EnsemblPlants"/>
        </authorList>
    </citation>
    <scope>IDENTIFICATION</scope>
</reference>
<accession>A0A0D9YKI9</accession>
<proteinExistence type="predicted"/>
<evidence type="ECO:0000313" key="2">
    <source>
        <dbReference type="Proteomes" id="UP000026961"/>
    </source>
</evidence>
<dbReference type="InterPro" id="IPR011009">
    <property type="entry name" value="Kinase-like_dom_sf"/>
</dbReference>
<dbReference type="Gramene" id="OGLUM01G49500.1">
    <property type="protein sequence ID" value="OGLUM01G49500.1"/>
    <property type="gene ID" value="OGLUM01G49500"/>
</dbReference>
<reference evidence="1" key="3">
    <citation type="submission" date="2018-05" db="EMBL/GenBank/DDBJ databases">
        <title>OgluRS3 (Oryza glumaepatula Reference Sequence Version 3).</title>
        <authorList>
            <person name="Zhang J."/>
            <person name="Kudrna D."/>
            <person name="Lee S."/>
            <person name="Talag J."/>
            <person name="Welchert J."/>
            <person name="Wing R.A."/>
        </authorList>
    </citation>
    <scope>NUCLEOTIDE SEQUENCE [LARGE SCALE GENOMIC DNA]</scope>
</reference>
<dbReference type="eggNOG" id="ENOG502R7N4">
    <property type="taxonomic scope" value="Eukaryota"/>
</dbReference>
<sequence length="362" mass="41498">MAEEIATSKKLFLNAKKNGCHNVIDFKEKLQDFDCTLTGLHRGKYRMDTMESDCAIKKFDVDRTKASTFSLIKNVRHTNIVTVRNFYDEVGQPRFVLSWVDGSLTAWVKSEGAKMLFKKSWTGRSPTPTFRQIVIDLCAGLEHLFEKGIYPIRIGVEDMFVRKAGRKPSVQLLITKAKSFVESDKVGSKNIQNGLWKQMRDAIKDIFKDHLDSQNSNDSVLSRFFEHIAEGGAKKLQNYPLDWSEKDKAKYLLKIIAIDKSEVQQKLSKVKIVWPPETVSGKLPSPLREMKVHEMTRAHPASYDVKIPYDYLKICKNMIKHWWVLPEDVKEDIIQAPDGDKKFGIICVTLHDKEESTQLTAS</sequence>
<dbReference type="Proteomes" id="UP000026961">
    <property type="component" value="Chromosome 1"/>
</dbReference>
<keyword evidence="2" id="KW-1185">Reference proteome</keyword>
<dbReference type="EnsemblPlants" id="OGLUM01G49500.1">
    <property type="protein sequence ID" value="OGLUM01G49500.1"/>
    <property type="gene ID" value="OGLUM01G49500"/>
</dbReference>